<dbReference type="EMBL" id="CM046394">
    <property type="protein sequence ID" value="KAI8547290.1"/>
    <property type="molecule type" value="Genomic_DNA"/>
</dbReference>
<evidence type="ECO:0000313" key="1">
    <source>
        <dbReference type="EMBL" id="KAI8547290.1"/>
    </source>
</evidence>
<evidence type="ECO:0000313" key="2">
    <source>
        <dbReference type="Proteomes" id="UP001062846"/>
    </source>
</evidence>
<organism evidence="1 2">
    <name type="scientific">Rhododendron molle</name>
    <name type="common">Chinese azalea</name>
    <name type="synonym">Azalea mollis</name>
    <dbReference type="NCBI Taxonomy" id="49168"/>
    <lineage>
        <taxon>Eukaryota</taxon>
        <taxon>Viridiplantae</taxon>
        <taxon>Streptophyta</taxon>
        <taxon>Embryophyta</taxon>
        <taxon>Tracheophyta</taxon>
        <taxon>Spermatophyta</taxon>
        <taxon>Magnoliopsida</taxon>
        <taxon>eudicotyledons</taxon>
        <taxon>Gunneridae</taxon>
        <taxon>Pentapetalae</taxon>
        <taxon>asterids</taxon>
        <taxon>Ericales</taxon>
        <taxon>Ericaceae</taxon>
        <taxon>Ericoideae</taxon>
        <taxon>Rhodoreae</taxon>
        <taxon>Rhododendron</taxon>
    </lineage>
</organism>
<comment type="caution">
    <text evidence="1">The sequence shown here is derived from an EMBL/GenBank/DDBJ whole genome shotgun (WGS) entry which is preliminary data.</text>
</comment>
<accession>A0ACC0N2A6</accession>
<reference evidence="1" key="1">
    <citation type="submission" date="2022-02" db="EMBL/GenBank/DDBJ databases">
        <title>Plant Genome Project.</title>
        <authorList>
            <person name="Zhang R.-G."/>
        </authorList>
    </citation>
    <scope>NUCLEOTIDE SEQUENCE</scope>
    <source>
        <strain evidence="1">AT1</strain>
    </source>
</reference>
<keyword evidence="2" id="KW-1185">Reference proteome</keyword>
<sequence>MTSENHYLEATNNNLNVDAKHRHEFVGAVKNYRTYDHGRLFDPTVALGHVATGSARKGGLSQSSVRGGIVDHPMGKGQSLGVPSGPRGRVWNGLLGEHTITAGRDPAPMGIGEFLVAWDGGSVAEIRALSRKSFCGRASLSEVLSSRTFTHKHPSRNPSSHRIPHHQVQQFRLRLIADLVFFFFFSRSFVCFVALNKRQVVIRLMLHYLLLTKGTELLAGMQEKELNYWPWGTSGVQQESKESSFDTCLVYPTQIYNYHAEYRYPIRQEYEYAGVLEVPVLHRLYRRVWLFSLPLDAHKPSLQDWWAGGTTSSIAVNFDVATRCF</sequence>
<protein>
    <submittedName>
        <fullName evidence="1">Uncharacterized protein</fullName>
    </submittedName>
</protein>
<proteinExistence type="predicted"/>
<gene>
    <name evidence="1" type="ORF">RHMOL_Rhmol07G0183300</name>
</gene>
<name>A0ACC0N2A6_RHOML</name>
<dbReference type="Proteomes" id="UP001062846">
    <property type="component" value="Chromosome 7"/>
</dbReference>